<accession>A0ABQ2LAF2</accession>
<dbReference type="InterPro" id="IPR007837">
    <property type="entry name" value="DinB"/>
</dbReference>
<comment type="similarity">
    <text evidence="1">Belongs to the DinB family.</text>
</comment>
<sequence>MNNHLESMLGYHSWANRTILERISELPESILAEEVNSSYPTIAHALSHIHAVDQMWLLVLQESAMPEAMQNCMPLNSRVLDSVDEYADLFAGLSGEYEEWFRSQHDLEQPLLLDNPYAGVREIRRSDILMHVVNHGTYHRGNISTMLRQLGHASVMTDYAMFWYQEPVTAV</sequence>
<keyword evidence="4" id="KW-1185">Reference proteome</keyword>
<proteinExistence type="inferred from homology"/>
<protein>
    <submittedName>
        <fullName evidence="3">Diguanylate cyclase</fullName>
    </submittedName>
</protein>
<dbReference type="PANTHER" id="PTHR37302">
    <property type="entry name" value="SLR1116 PROTEIN"/>
    <property type="match status" value="1"/>
</dbReference>
<dbReference type="PANTHER" id="PTHR37302:SF1">
    <property type="entry name" value="PROTEIN DINB"/>
    <property type="match status" value="1"/>
</dbReference>
<gene>
    <name evidence="3" type="primary">dinB</name>
    <name evidence="3" type="ORF">GCM10010969_37730</name>
</gene>
<keyword evidence="2" id="KW-0479">Metal-binding</keyword>
<evidence type="ECO:0000313" key="4">
    <source>
        <dbReference type="Proteomes" id="UP000606653"/>
    </source>
</evidence>
<evidence type="ECO:0000313" key="3">
    <source>
        <dbReference type="EMBL" id="GGO08349.1"/>
    </source>
</evidence>
<dbReference type="Proteomes" id="UP000606653">
    <property type="component" value="Unassembled WGS sequence"/>
</dbReference>
<dbReference type="Gene3D" id="1.20.120.450">
    <property type="entry name" value="dinb family like domain"/>
    <property type="match status" value="1"/>
</dbReference>
<evidence type="ECO:0000256" key="1">
    <source>
        <dbReference type="ARBA" id="ARBA00008635"/>
    </source>
</evidence>
<dbReference type="RefSeq" id="WP_018978904.1">
    <property type="nucleotide sequence ID" value="NZ_BMLN01000015.1"/>
</dbReference>
<reference evidence="4" key="1">
    <citation type="journal article" date="2019" name="Int. J. Syst. Evol. Microbiol.">
        <title>The Global Catalogue of Microorganisms (GCM) 10K type strain sequencing project: providing services to taxonomists for standard genome sequencing and annotation.</title>
        <authorList>
            <consortium name="The Broad Institute Genomics Platform"/>
            <consortium name="The Broad Institute Genome Sequencing Center for Infectious Disease"/>
            <person name="Wu L."/>
            <person name="Ma J."/>
        </authorList>
    </citation>
    <scope>NUCLEOTIDE SEQUENCE [LARGE SCALE GENOMIC DNA]</scope>
    <source>
        <strain evidence="4">CGMCC 1.6964</strain>
    </source>
</reference>
<dbReference type="SUPFAM" id="SSF109854">
    <property type="entry name" value="DinB/YfiT-like putative metalloenzymes"/>
    <property type="match status" value="1"/>
</dbReference>
<organism evidence="3 4">
    <name type="scientific">Saccharibacillus kuerlensis</name>
    <dbReference type="NCBI Taxonomy" id="459527"/>
    <lineage>
        <taxon>Bacteria</taxon>
        <taxon>Bacillati</taxon>
        <taxon>Bacillota</taxon>
        <taxon>Bacilli</taxon>
        <taxon>Bacillales</taxon>
        <taxon>Paenibacillaceae</taxon>
        <taxon>Saccharibacillus</taxon>
    </lineage>
</organism>
<dbReference type="InterPro" id="IPR034660">
    <property type="entry name" value="DinB/YfiT-like"/>
</dbReference>
<dbReference type="Pfam" id="PF05163">
    <property type="entry name" value="DinB"/>
    <property type="match status" value="1"/>
</dbReference>
<evidence type="ECO:0000256" key="2">
    <source>
        <dbReference type="ARBA" id="ARBA00022723"/>
    </source>
</evidence>
<name>A0ABQ2LAF2_9BACL</name>
<dbReference type="EMBL" id="BMLN01000015">
    <property type="protein sequence ID" value="GGO08349.1"/>
    <property type="molecule type" value="Genomic_DNA"/>
</dbReference>
<comment type="caution">
    <text evidence="3">The sequence shown here is derived from an EMBL/GenBank/DDBJ whole genome shotgun (WGS) entry which is preliminary data.</text>
</comment>